<comment type="caution">
    <text evidence="2">The sequence shown here is derived from an EMBL/GenBank/DDBJ whole genome shotgun (WGS) entry which is preliminary data.</text>
</comment>
<dbReference type="SUPFAM" id="SSF50800">
    <property type="entry name" value="PK beta-barrel domain-like"/>
    <property type="match status" value="1"/>
</dbReference>
<dbReference type="EMBL" id="WBMO01000001">
    <property type="protein sequence ID" value="MDV2476830.1"/>
    <property type="molecule type" value="Genomic_DNA"/>
</dbReference>
<dbReference type="PROSITE" id="PS51340">
    <property type="entry name" value="MOSC"/>
    <property type="match status" value="1"/>
</dbReference>
<evidence type="ECO:0000259" key="1">
    <source>
        <dbReference type="PROSITE" id="PS51340"/>
    </source>
</evidence>
<name>A0ABU3WS61_9NOCA</name>
<reference evidence="2 3" key="1">
    <citation type="submission" date="2019-10" db="EMBL/GenBank/DDBJ databases">
        <title>Draft Genome Assembly of Rhodococcus zopfii DSM44189.</title>
        <authorList>
            <person name="Sutton J.M."/>
            <person name="Akob D.M."/>
            <person name="Bushman T.J."/>
        </authorList>
    </citation>
    <scope>NUCLEOTIDE SEQUENCE [LARGE SCALE GENOMIC DNA]</scope>
    <source>
        <strain evidence="2 3">DSM 44189</strain>
    </source>
</reference>
<evidence type="ECO:0000313" key="3">
    <source>
        <dbReference type="Proteomes" id="UP001275440"/>
    </source>
</evidence>
<organism evidence="2 3">
    <name type="scientific">Rhodococcus zopfii</name>
    <dbReference type="NCBI Taxonomy" id="43772"/>
    <lineage>
        <taxon>Bacteria</taxon>
        <taxon>Bacillati</taxon>
        <taxon>Actinomycetota</taxon>
        <taxon>Actinomycetes</taxon>
        <taxon>Mycobacteriales</taxon>
        <taxon>Nocardiaceae</taxon>
        <taxon>Rhodococcus</taxon>
    </lineage>
</organism>
<dbReference type="Gene3D" id="2.40.33.20">
    <property type="entry name" value="PK beta-barrel domain-like"/>
    <property type="match status" value="1"/>
</dbReference>
<feature type="domain" description="MOSC" evidence="1">
    <location>
        <begin position="36"/>
        <end position="172"/>
    </location>
</feature>
<dbReference type="InterPro" id="IPR052353">
    <property type="entry name" value="Benzoxazolinone_Detox_Enz"/>
</dbReference>
<protein>
    <submittedName>
        <fullName evidence="2">MOSC domain-containing protein</fullName>
    </submittedName>
</protein>
<dbReference type="PANTHER" id="PTHR30212">
    <property type="entry name" value="PROTEIN YIIM"/>
    <property type="match status" value="1"/>
</dbReference>
<gene>
    <name evidence="2" type="ORF">F8M49_18620</name>
</gene>
<evidence type="ECO:0000313" key="2">
    <source>
        <dbReference type="EMBL" id="MDV2476830.1"/>
    </source>
</evidence>
<dbReference type="Pfam" id="PF03473">
    <property type="entry name" value="MOSC"/>
    <property type="match status" value="1"/>
</dbReference>
<accession>A0ABU3WS61</accession>
<dbReference type="PANTHER" id="PTHR30212:SF2">
    <property type="entry name" value="PROTEIN YIIM"/>
    <property type="match status" value="1"/>
</dbReference>
<sequence length="223" mass="24363">MNAADIRLGRVDAVCVVHSIRDSGTRRVPVTGIDKRPVAEPVHVGALGLTGDRQCDTEHHGGRFKAVYAYDEDEAQRWASELGRDLPVGWFGENLRSSGIPTSDAVIGERWRVGTGGLLLEVTGPRTPCATFGVWAAEPRWVARFTRRGDTGAYLKVVTEGPVAAGDTIEVVSVPEHGVTVRDMFTGRDPERLAVMLEQQDDLSPRIIEKARNRIARQVQGVT</sequence>
<dbReference type="InterPro" id="IPR005302">
    <property type="entry name" value="MoCF_Sase_C"/>
</dbReference>
<dbReference type="InterPro" id="IPR011037">
    <property type="entry name" value="Pyrv_Knase-like_insert_dom_sf"/>
</dbReference>
<proteinExistence type="predicted"/>
<dbReference type="Proteomes" id="UP001275440">
    <property type="component" value="Unassembled WGS sequence"/>
</dbReference>
<keyword evidence="3" id="KW-1185">Reference proteome</keyword>